<dbReference type="EMBL" id="BK014910">
    <property type="protein sequence ID" value="DAD81946.1"/>
    <property type="molecule type" value="Genomic_DNA"/>
</dbReference>
<organism evidence="1">
    <name type="scientific">Siphoviridae sp. ctAvK3</name>
    <dbReference type="NCBI Taxonomy" id="2826184"/>
    <lineage>
        <taxon>Viruses</taxon>
        <taxon>Duplodnaviria</taxon>
        <taxon>Heunggongvirae</taxon>
        <taxon>Uroviricota</taxon>
        <taxon>Caudoviricetes</taxon>
    </lineage>
</organism>
<reference evidence="1" key="1">
    <citation type="journal article" date="2021" name="Proc. Natl. Acad. Sci. U.S.A.">
        <title>A Catalog of Tens of Thousands of Viruses from Human Metagenomes Reveals Hidden Associations with Chronic Diseases.</title>
        <authorList>
            <person name="Tisza M.J."/>
            <person name="Buck C.B."/>
        </authorList>
    </citation>
    <scope>NUCLEOTIDE SEQUENCE</scope>
    <source>
        <strain evidence="1">CtAvK3</strain>
    </source>
</reference>
<protein>
    <submittedName>
        <fullName evidence="1">Uncharacterized protein</fullName>
    </submittedName>
</protein>
<sequence>MLKRRVLEMINTHDEATRIVECFDEILCRYGIHVPSPEDDEREEDNDAGLYGSTYGEILDEVENTLLSLLSRAKQGEGIKSYEYSGNY</sequence>
<name>A0A8S5MI70_9CAUD</name>
<evidence type="ECO:0000313" key="1">
    <source>
        <dbReference type="EMBL" id="DAD81946.1"/>
    </source>
</evidence>
<accession>A0A8S5MI70</accession>
<proteinExistence type="predicted"/>